<evidence type="ECO:0000313" key="2">
    <source>
        <dbReference type="Proteomes" id="UP000713222"/>
    </source>
</evidence>
<evidence type="ECO:0000313" key="1">
    <source>
        <dbReference type="EMBL" id="NBN88686.1"/>
    </source>
</evidence>
<name>A0A964V126_9PROT</name>
<dbReference type="AlphaFoldDB" id="A0A964V126"/>
<sequence>MASRKIIIHIESDEISDEEAVRKVANAISAGRISTANKFKQYCHLTTWLDSYVYALPKHTELTDSFKVGIKNKIEK</sequence>
<dbReference type="EMBL" id="RGET01000234">
    <property type="protein sequence ID" value="NBN88686.1"/>
    <property type="molecule type" value="Genomic_DNA"/>
</dbReference>
<comment type="caution">
    <text evidence="1">The sequence shown here is derived from an EMBL/GenBank/DDBJ whole genome shotgun (WGS) entry which is preliminary data.</text>
</comment>
<protein>
    <submittedName>
        <fullName evidence="1">Uncharacterized protein</fullName>
    </submittedName>
</protein>
<feature type="non-terminal residue" evidence="1">
    <location>
        <position position="76"/>
    </location>
</feature>
<gene>
    <name evidence="1" type="ORF">EBV32_06325</name>
</gene>
<dbReference type="Proteomes" id="UP000713222">
    <property type="component" value="Unassembled WGS sequence"/>
</dbReference>
<accession>A0A964V126</accession>
<organism evidence="1 2">
    <name type="scientific">Candidatus Fonsibacter lacus</name>
    <dbReference type="NCBI Taxonomy" id="2576439"/>
    <lineage>
        <taxon>Bacteria</taxon>
        <taxon>Pseudomonadati</taxon>
        <taxon>Pseudomonadota</taxon>
        <taxon>Alphaproteobacteria</taxon>
        <taxon>Candidatus Pelagibacterales</taxon>
        <taxon>Candidatus Pelagibacterales incertae sedis</taxon>
        <taxon>Candidatus Fonsibacter</taxon>
    </lineage>
</organism>
<reference evidence="1" key="1">
    <citation type="submission" date="2018-10" db="EMBL/GenBank/DDBJ databases">
        <title>Iterative Subtractive Binning of Freshwater Chronoseries Metagenomes Recovers Nearly Complete Genomes from over Four Hundred Novel Species.</title>
        <authorList>
            <person name="Rodriguez-R L.M."/>
            <person name="Tsementzi D."/>
            <person name="Luo C."/>
            <person name="Konstantinidis K.T."/>
        </authorList>
    </citation>
    <scope>NUCLEOTIDE SEQUENCE</scope>
    <source>
        <strain evidence="1">WB7_6_001</strain>
    </source>
</reference>
<proteinExistence type="predicted"/>